<accession>A0A382X400</accession>
<feature type="non-terminal residue" evidence="1">
    <location>
        <position position="118"/>
    </location>
</feature>
<sequence length="118" mass="13272">MAIKDSEYLSRLQNYYAKHHSFPSYARLCNVLGLAAKSAVKKVLLRLGEQGYLQRTIDEVWIPAERFFERKVSDAPVAAGLPTFVPDVTADPFMIDQFLIDKPSKTILVPVQGDSMIN</sequence>
<protein>
    <recommendedName>
        <fullName evidence="2">LexA repressor DNA-binding domain-containing protein</fullName>
    </recommendedName>
</protein>
<dbReference type="InterPro" id="IPR036388">
    <property type="entry name" value="WH-like_DNA-bd_sf"/>
</dbReference>
<evidence type="ECO:0000313" key="1">
    <source>
        <dbReference type="EMBL" id="SVD65325.1"/>
    </source>
</evidence>
<organism evidence="1">
    <name type="scientific">marine metagenome</name>
    <dbReference type="NCBI Taxonomy" id="408172"/>
    <lineage>
        <taxon>unclassified sequences</taxon>
        <taxon>metagenomes</taxon>
        <taxon>ecological metagenomes</taxon>
    </lineage>
</organism>
<dbReference type="InterPro" id="IPR036390">
    <property type="entry name" value="WH_DNA-bd_sf"/>
</dbReference>
<dbReference type="Gene3D" id="1.10.10.10">
    <property type="entry name" value="Winged helix-like DNA-binding domain superfamily/Winged helix DNA-binding domain"/>
    <property type="match status" value="1"/>
</dbReference>
<dbReference type="EMBL" id="UINC01164463">
    <property type="protein sequence ID" value="SVD65325.1"/>
    <property type="molecule type" value="Genomic_DNA"/>
</dbReference>
<proteinExistence type="predicted"/>
<dbReference type="SUPFAM" id="SSF46785">
    <property type="entry name" value="Winged helix' DNA-binding domain"/>
    <property type="match status" value="1"/>
</dbReference>
<name>A0A382X400_9ZZZZ</name>
<dbReference type="AlphaFoldDB" id="A0A382X400"/>
<dbReference type="InterPro" id="IPR036286">
    <property type="entry name" value="LexA/Signal_pep-like_sf"/>
</dbReference>
<dbReference type="SUPFAM" id="SSF51306">
    <property type="entry name" value="LexA/Signal peptidase"/>
    <property type="match status" value="1"/>
</dbReference>
<evidence type="ECO:0008006" key="2">
    <source>
        <dbReference type="Google" id="ProtNLM"/>
    </source>
</evidence>
<reference evidence="1" key="1">
    <citation type="submission" date="2018-05" db="EMBL/GenBank/DDBJ databases">
        <authorList>
            <person name="Lanie J.A."/>
            <person name="Ng W.-L."/>
            <person name="Kazmierczak K.M."/>
            <person name="Andrzejewski T.M."/>
            <person name="Davidsen T.M."/>
            <person name="Wayne K.J."/>
            <person name="Tettelin H."/>
            <person name="Glass J.I."/>
            <person name="Rusch D."/>
            <person name="Podicherti R."/>
            <person name="Tsui H.-C.T."/>
            <person name="Winkler M.E."/>
        </authorList>
    </citation>
    <scope>NUCLEOTIDE SEQUENCE</scope>
</reference>
<gene>
    <name evidence="1" type="ORF">METZ01_LOCUS418179</name>
</gene>